<accession>A0A8X6LX92</accession>
<evidence type="ECO:0000313" key="3">
    <source>
        <dbReference type="Proteomes" id="UP000887116"/>
    </source>
</evidence>
<gene>
    <name evidence="2" type="ORF">TNCT_302621</name>
</gene>
<keyword evidence="3" id="KW-1185">Reference proteome</keyword>
<dbReference type="AlphaFoldDB" id="A0A8X6LX92"/>
<feature type="transmembrane region" description="Helical" evidence="1">
    <location>
        <begin position="20"/>
        <end position="39"/>
    </location>
</feature>
<keyword evidence="1" id="KW-1133">Transmembrane helix</keyword>
<evidence type="ECO:0000313" key="2">
    <source>
        <dbReference type="EMBL" id="GFR25345.1"/>
    </source>
</evidence>
<protein>
    <submittedName>
        <fullName evidence="2">Uncharacterized protein</fullName>
    </submittedName>
</protein>
<organism evidence="2 3">
    <name type="scientific">Trichonephila clavata</name>
    <name type="common">Joro spider</name>
    <name type="synonym">Nephila clavata</name>
    <dbReference type="NCBI Taxonomy" id="2740835"/>
    <lineage>
        <taxon>Eukaryota</taxon>
        <taxon>Metazoa</taxon>
        <taxon>Ecdysozoa</taxon>
        <taxon>Arthropoda</taxon>
        <taxon>Chelicerata</taxon>
        <taxon>Arachnida</taxon>
        <taxon>Araneae</taxon>
        <taxon>Araneomorphae</taxon>
        <taxon>Entelegynae</taxon>
        <taxon>Araneoidea</taxon>
        <taxon>Nephilidae</taxon>
        <taxon>Trichonephila</taxon>
    </lineage>
</organism>
<keyword evidence="1" id="KW-0472">Membrane</keyword>
<proteinExistence type="predicted"/>
<sequence>MVISVFLNPDEQLGQTLSDFIFFFSSSTAVLNPMIYGAFPSVKKEVIFKLPQQFRIGAISIDAYGQKNRML</sequence>
<evidence type="ECO:0000256" key="1">
    <source>
        <dbReference type="SAM" id="Phobius"/>
    </source>
</evidence>
<dbReference type="EMBL" id="BMAO01008644">
    <property type="protein sequence ID" value="GFR25345.1"/>
    <property type="molecule type" value="Genomic_DNA"/>
</dbReference>
<name>A0A8X6LX92_TRICU</name>
<dbReference type="Proteomes" id="UP000887116">
    <property type="component" value="Unassembled WGS sequence"/>
</dbReference>
<comment type="caution">
    <text evidence="2">The sequence shown here is derived from an EMBL/GenBank/DDBJ whole genome shotgun (WGS) entry which is preliminary data.</text>
</comment>
<reference evidence="2" key="1">
    <citation type="submission" date="2020-07" db="EMBL/GenBank/DDBJ databases">
        <title>Multicomponent nature underlies the extraordinary mechanical properties of spider dragline silk.</title>
        <authorList>
            <person name="Kono N."/>
            <person name="Nakamura H."/>
            <person name="Mori M."/>
            <person name="Yoshida Y."/>
            <person name="Ohtoshi R."/>
            <person name="Malay A.D."/>
            <person name="Moran D.A.P."/>
            <person name="Tomita M."/>
            <person name="Numata K."/>
            <person name="Arakawa K."/>
        </authorList>
    </citation>
    <scope>NUCLEOTIDE SEQUENCE</scope>
</reference>
<dbReference type="OrthoDB" id="6430906at2759"/>
<keyword evidence="1" id="KW-0812">Transmembrane</keyword>